<dbReference type="EMBL" id="BLLF01006874">
    <property type="protein sequence ID" value="GFH32618.1"/>
    <property type="molecule type" value="Genomic_DNA"/>
</dbReference>
<dbReference type="AlphaFoldDB" id="A0A6A0AJ56"/>
<evidence type="ECO:0000313" key="1">
    <source>
        <dbReference type="EMBL" id="GFH32618.1"/>
    </source>
</evidence>
<name>A0A6A0AJ56_HAELA</name>
<sequence length="127" mass="14135">MVNPCAHEMRDATLMRKLDEVERLVSDRSTAYNVRLAVAELQKLGAELRTILASCDVGEARPQLLVSLLQLRSRSGYCAPGDMGMNEEQAAKLNSLRDPLQQQMWVHEDDDATLTEVRSCASSCRKG</sequence>
<gene>
    <name evidence="1" type="ORF">HaLaN_31865</name>
</gene>
<keyword evidence="2" id="KW-1185">Reference proteome</keyword>
<reference evidence="1 2" key="1">
    <citation type="submission" date="2020-02" db="EMBL/GenBank/DDBJ databases">
        <title>Draft genome sequence of Haematococcus lacustris strain NIES-144.</title>
        <authorList>
            <person name="Morimoto D."/>
            <person name="Nakagawa S."/>
            <person name="Yoshida T."/>
            <person name="Sawayama S."/>
        </authorList>
    </citation>
    <scope>NUCLEOTIDE SEQUENCE [LARGE SCALE GENOMIC DNA]</scope>
    <source>
        <strain evidence="1 2">NIES-144</strain>
    </source>
</reference>
<proteinExistence type="predicted"/>
<feature type="non-terminal residue" evidence="1">
    <location>
        <position position="127"/>
    </location>
</feature>
<dbReference type="Proteomes" id="UP000485058">
    <property type="component" value="Unassembled WGS sequence"/>
</dbReference>
<accession>A0A6A0AJ56</accession>
<protein>
    <submittedName>
        <fullName evidence="1">Uncharacterized protein</fullName>
    </submittedName>
</protein>
<organism evidence="1 2">
    <name type="scientific">Haematococcus lacustris</name>
    <name type="common">Green alga</name>
    <name type="synonym">Haematococcus pluvialis</name>
    <dbReference type="NCBI Taxonomy" id="44745"/>
    <lineage>
        <taxon>Eukaryota</taxon>
        <taxon>Viridiplantae</taxon>
        <taxon>Chlorophyta</taxon>
        <taxon>core chlorophytes</taxon>
        <taxon>Chlorophyceae</taxon>
        <taxon>CS clade</taxon>
        <taxon>Chlamydomonadales</taxon>
        <taxon>Haematococcaceae</taxon>
        <taxon>Haematococcus</taxon>
    </lineage>
</organism>
<evidence type="ECO:0000313" key="2">
    <source>
        <dbReference type="Proteomes" id="UP000485058"/>
    </source>
</evidence>
<feature type="non-terminal residue" evidence="1">
    <location>
        <position position="1"/>
    </location>
</feature>
<comment type="caution">
    <text evidence="1">The sequence shown here is derived from an EMBL/GenBank/DDBJ whole genome shotgun (WGS) entry which is preliminary data.</text>
</comment>